<feature type="transmembrane region" description="Helical" evidence="9">
    <location>
        <begin position="381"/>
        <end position="406"/>
    </location>
</feature>
<comment type="caution">
    <text evidence="11">The sequence shown here is derived from an EMBL/GenBank/DDBJ whole genome shotgun (WGS) entry which is preliminary data.</text>
</comment>
<keyword evidence="7 9" id="KW-0472">Membrane</keyword>
<dbReference type="GO" id="GO:0005524">
    <property type="term" value="F:ATP binding"/>
    <property type="evidence" value="ECO:0007669"/>
    <property type="project" value="UniProtKB-KW"/>
</dbReference>
<dbReference type="EMBL" id="CAICTM010002789">
    <property type="protein sequence ID" value="CAB9530218.1"/>
    <property type="molecule type" value="Genomic_DNA"/>
</dbReference>
<feature type="transmembrane region" description="Helical" evidence="9">
    <location>
        <begin position="219"/>
        <end position="237"/>
    </location>
</feature>
<dbReference type="SUPFAM" id="SSF52540">
    <property type="entry name" value="P-loop containing nucleoside triphosphate hydrolases"/>
    <property type="match status" value="1"/>
</dbReference>
<dbReference type="InterPro" id="IPR005226">
    <property type="entry name" value="UPF0014_fam"/>
</dbReference>
<feature type="transmembrane region" description="Helical" evidence="9">
    <location>
        <begin position="163"/>
        <end position="183"/>
    </location>
</feature>
<gene>
    <name evidence="11" type="ORF">SEMRO_2791_G337200.1</name>
</gene>
<evidence type="ECO:0000256" key="3">
    <source>
        <dbReference type="ARBA" id="ARBA00022692"/>
    </source>
</evidence>
<dbReference type="Gene3D" id="3.40.50.300">
    <property type="entry name" value="P-loop containing nucleotide triphosphate hydrolases"/>
    <property type="match status" value="1"/>
</dbReference>
<dbReference type="InterPro" id="IPR027417">
    <property type="entry name" value="P-loop_NTPase"/>
</dbReference>
<dbReference type="PANTHER" id="PTHR30028:SF0">
    <property type="entry name" value="PROTEIN ALUMINUM SENSITIVE 3"/>
    <property type="match status" value="1"/>
</dbReference>
<dbReference type="Pfam" id="PF00005">
    <property type="entry name" value="ABC_tran"/>
    <property type="match status" value="1"/>
</dbReference>
<feature type="transmembrane region" description="Helical" evidence="9">
    <location>
        <begin position="284"/>
        <end position="306"/>
    </location>
</feature>
<protein>
    <submittedName>
        <fullName evidence="11">Probable iron export permease protein FetB</fullName>
    </submittedName>
</protein>
<evidence type="ECO:0000256" key="9">
    <source>
        <dbReference type="SAM" id="Phobius"/>
    </source>
</evidence>
<dbReference type="GO" id="GO:0005886">
    <property type="term" value="C:plasma membrane"/>
    <property type="evidence" value="ECO:0007669"/>
    <property type="project" value="TreeGrafter"/>
</dbReference>
<evidence type="ECO:0000256" key="8">
    <source>
        <dbReference type="SAM" id="Coils"/>
    </source>
</evidence>
<evidence type="ECO:0000313" key="12">
    <source>
        <dbReference type="Proteomes" id="UP001153069"/>
    </source>
</evidence>
<dbReference type="GO" id="GO:0016887">
    <property type="term" value="F:ATP hydrolysis activity"/>
    <property type="evidence" value="ECO:0007669"/>
    <property type="project" value="InterPro"/>
</dbReference>
<comment type="similarity">
    <text evidence="2">Belongs to the UPF0014 family.</text>
</comment>
<proteinExistence type="inferred from homology"/>
<evidence type="ECO:0000256" key="4">
    <source>
        <dbReference type="ARBA" id="ARBA00022741"/>
    </source>
</evidence>
<dbReference type="SMART" id="SM00382">
    <property type="entry name" value="AAA"/>
    <property type="match status" value="1"/>
</dbReference>
<evidence type="ECO:0000256" key="2">
    <source>
        <dbReference type="ARBA" id="ARBA00005268"/>
    </source>
</evidence>
<reference evidence="11" key="1">
    <citation type="submission" date="2020-06" db="EMBL/GenBank/DDBJ databases">
        <authorList>
            <consortium name="Plant Systems Biology data submission"/>
        </authorList>
    </citation>
    <scope>NUCLEOTIDE SEQUENCE</scope>
    <source>
        <strain evidence="11">D6</strain>
    </source>
</reference>
<dbReference type="OrthoDB" id="6593433at2759"/>
<dbReference type="PROSITE" id="PS00211">
    <property type="entry name" value="ABC_TRANSPORTER_1"/>
    <property type="match status" value="1"/>
</dbReference>
<dbReference type="InterPro" id="IPR017871">
    <property type="entry name" value="ABC_transporter-like_CS"/>
</dbReference>
<organism evidence="11 12">
    <name type="scientific">Seminavis robusta</name>
    <dbReference type="NCBI Taxonomy" id="568900"/>
    <lineage>
        <taxon>Eukaryota</taxon>
        <taxon>Sar</taxon>
        <taxon>Stramenopiles</taxon>
        <taxon>Ochrophyta</taxon>
        <taxon>Bacillariophyta</taxon>
        <taxon>Bacillariophyceae</taxon>
        <taxon>Bacillariophycidae</taxon>
        <taxon>Naviculales</taxon>
        <taxon>Naviculaceae</taxon>
        <taxon>Seminavis</taxon>
    </lineage>
</organism>
<feature type="transmembrane region" description="Helical" evidence="9">
    <location>
        <begin position="190"/>
        <end position="213"/>
    </location>
</feature>
<keyword evidence="6 9" id="KW-1133">Transmembrane helix</keyword>
<sequence length="728" mass="80670">MALRSKAMPNVFSYYRWRLCSFAALLLVVLPAHRWRASAFSPGPPSRPLTPRSLRELQKGRKEAASLKPLPIRRYPLKTVTLKEDTIPTENAERQLSFFASKKGRQFWRWIASHSRKRRIRLAILTFLLVCLGKGPSAVAAGIATKSSYAVATPPATLGYREVLSASALIAMIGGLGLSRLGLPGLSRQLLIACTRCTLQLQLLGGLFLQWLLPTSQPWLIVAWILTVGTIAAQEAYGRLEYSYPQLRTHLTCSVLLGGISVLSFAMGLRLFGRLQPWYKPQTLIPVAGMLFGNTLSAVTLAASGLTSSFVTNQAQVELLLTRGATYEEAILPLTRESIETALTPTVNALSITGIVHLPGMMTGQILAGQSPRQAAVYQTVIWFLIASVAAATVQLLTSLVLGTLVDKRQHRLQIEDLMDTKQRAKKEKDERAMDKEIMNDNLEDDDDAEVLPTKVSPVSLPNKVDINNTQTKSFQRYSLAPALRIHKLVVHRANVQVSLDLYPGDRLGITGPSGIGKTQILRTIVGLEPLIQTIEESTTNTKEESDDPLIDNRTAPQQHVMCLHGVPVTSFTVPEWRTRVCLVSQDRPAVTGTPREFFENLQQFQYQFQKQNPSFNKFSSAFAIPKIKVGKTPFQIARQEWRLPESAFDRPWSTLSGGEAQRASLAIALALEPDVLIMDESCSAIDIGNTLLVERTLENLQIPIIMVTHDNGQLRRFCTHSMELPSR</sequence>
<dbReference type="InterPro" id="IPR003593">
    <property type="entry name" value="AAA+_ATPase"/>
</dbReference>
<evidence type="ECO:0000259" key="10">
    <source>
        <dbReference type="SMART" id="SM00382"/>
    </source>
</evidence>
<keyword evidence="3 9" id="KW-0812">Transmembrane</keyword>
<dbReference type="AlphaFoldDB" id="A0A9N8I0N2"/>
<dbReference type="Pfam" id="PF03649">
    <property type="entry name" value="UPF0014"/>
    <property type="match status" value="1"/>
</dbReference>
<comment type="subcellular location">
    <subcellularLocation>
        <location evidence="1">Membrane</location>
        <topology evidence="1">Multi-pass membrane protein</topology>
    </subcellularLocation>
</comment>
<keyword evidence="5" id="KW-0067">ATP-binding</keyword>
<name>A0A9N8I0N2_9STRA</name>
<feature type="coiled-coil region" evidence="8">
    <location>
        <begin position="408"/>
        <end position="446"/>
    </location>
</feature>
<dbReference type="Proteomes" id="UP001153069">
    <property type="component" value="Unassembled WGS sequence"/>
</dbReference>
<keyword evidence="8" id="KW-0175">Coiled coil</keyword>
<evidence type="ECO:0000313" key="11">
    <source>
        <dbReference type="EMBL" id="CAB9530218.1"/>
    </source>
</evidence>
<evidence type="ECO:0000256" key="5">
    <source>
        <dbReference type="ARBA" id="ARBA00022840"/>
    </source>
</evidence>
<dbReference type="PANTHER" id="PTHR30028">
    <property type="entry name" value="UPF0014 INNER MEMBRANE PROTEIN YBBM-RELATED"/>
    <property type="match status" value="1"/>
</dbReference>
<evidence type="ECO:0000256" key="7">
    <source>
        <dbReference type="ARBA" id="ARBA00023136"/>
    </source>
</evidence>
<evidence type="ECO:0000256" key="1">
    <source>
        <dbReference type="ARBA" id="ARBA00004141"/>
    </source>
</evidence>
<feature type="domain" description="AAA+ ATPase" evidence="10">
    <location>
        <begin position="504"/>
        <end position="728"/>
    </location>
</feature>
<accession>A0A9N8I0N2</accession>
<keyword evidence="12" id="KW-1185">Reference proteome</keyword>
<evidence type="ECO:0000256" key="6">
    <source>
        <dbReference type="ARBA" id="ARBA00022989"/>
    </source>
</evidence>
<keyword evidence="4" id="KW-0547">Nucleotide-binding</keyword>
<feature type="transmembrane region" description="Helical" evidence="9">
    <location>
        <begin position="249"/>
        <end position="272"/>
    </location>
</feature>
<dbReference type="InterPro" id="IPR003439">
    <property type="entry name" value="ABC_transporter-like_ATP-bd"/>
</dbReference>